<dbReference type="SUPFAM" id="SSF52540">
    <property type="entry name" value="P-loop containing nucleoside triphosphate hydrolases"/>
    <property type="match status" value="1"/>
</dbReference>
<evidence type="ECO:0000259" key="4">
    <source>
        <dbReference type="PROSITE" id="PS50893"/>
    </source>
</evidence>
<evidence type="ECO:0000256" key="2">
    <source>
        <dbReference type="ARBA" id="ARBA00022741"/>
    </source>
</evidence>
<dbReference type="GO" id="GO:0005524">
    <property type="term" value="F:ATP binding"/>
    <property type="evidence" value="ECO:0007669"/>
    <property type="project" value="UniProtKB-KW"/>
</dbReference>
<evidence type="ECO:0000256" key="3">
    <source>
        <dbReference type="ARBA" id="ARBA00022840"/>
    </source>
</evidence>
<dbReference type="PROSITE" id="PS00211">
    <property type="entry name" value="ABC_TRANSPORTER_1"/>
    <property type="match status" value="1"/>
</dbReference>
<dbReference type="GO" id="GO:0016887">
    <property type="term" value="F:ATP hydrolysis activity"/>
    <property type="evidence" value="ECO:0007669"/>
    <property type="project" value="InterPro"/>
</dbReference>
<dbReference type="SMART" id="SM00382">
    <property type="entry name" value="AAA"/>
    <property type="match status" value="1"/>
</dbReference>
<proteinExistence type="predicted"/>
<dbReference type="InterPro" id="IPR027417">
    <property type="entry name" value="P-loop_NTPase"/>
</dbReference>
<dbReference type="InterPro" id="IPR003593">
    <property type="entry name" value="AAA+_ATPase"/>
</dbReference>
<dbReference type="EMBL" id="LGCI01000009">
    <property type="protein sequence ID" value="KOY81659.1"/>
    <property type="molecule type" value="Genomic_DNA"/>
</dbReference>
<dbReference type="InterPro" id="IPR017871">
    <property type="entry name" value="ABC_transporter-like_CS"/>
</dbReference>
<dbReference type="Gene3D" id="3.40.50.300">
    <property type="entry name" value="P-loop containing nucleotide triphosphate hydrolases"/>
    <property type="match status" value="1"/>
</dbReference>
<feature type="domain" description="ABC transporter" evidence="4">
    <location>
        <begin position="2"/>
        <end position="218"/>
    </location>
</feature>
<keyword evidence="3 5" id="KW-0067">ATP-binding</keyword>
<evidence type="ECO:0000313" key="5">
    <source>
        <dbReference type="EMBL" id="KOY81659.1"/>
    </source>
</evidence>
<dbReference type="STRING" id="33935.ADM90_14840"/>
<dbReference type="InterPro" id="IPR051782">
    <property type="entry name" value="ABC_Transporter_VariousFunc"/>
</dbReference>
<dbReference type="PROSITE" id="PS50893">
    <property type="entry name" value="ABC_TRANSPORTER_2"/>
    <property type="match status" value="1"/>
</dbReference>
<sequence>MIELQEVVITYCKGQQIGPVTYQLTSGKIVALVGENGAGKSTLMKLIMGQLPIESGTITGIPKGRVRYMPDDLNFPPTLKVGEIIELLGKLKGITSRGQDDILTLVDLFEHKNSFVSELSKGMKQRLNFAQSLLGECDVYILDEPTNGLDPYWINRVKTILKEERNKGQLILYSTHLLSTVEEIADEVIFMHKGKILASGNISSLKRQYSEESLESIWLKLYLEEAMF</sequence>
<dbReference type="Pfam" id="PF00005">
    <property type="entry name" value="ABC_tran"/>
    <property type="match status" value="1"/>
</dbReference>
<reference evidence="5 6" key="1">
    <citation type="submission" date="2015-07" db="EMBL/GenBank/DDBJ databases">
        <title>Genome sequencing project for genomic taxonomy and phylogenomics of Bacillus-like bacteria.</title>
        <authorList>
            <person name="Liu B."/>
            <person name="Wang J."/>
            <person name="Zhu Y."/>
            <person name="Liu G."/>
            <person name="Chen Q."/>
            <person name="Chen Z."/>
            <person name="Che J."/>
            <person name="Ge C."/>
            <person name="Shi H."/>
            <person name="Pan Z."/>
            <person name="Liu X."/>
        </authorList>
    </citation>
    <scope>NUCLEOTIDE SEQUENCE [LARGE SCALE GENOMIC DNA]</scope>
    <source>
        <strain evidence="5 6">DSM 54</strain>
    </source>
</reference>
<protein>
    <submittedName>
        <fullName evidence="5">Lantibiotic ABC transporter ATP-binding protein</fullName>
    </submittedName>
</protein>
<dbReference type="AlphaFoldDB" id="A0A0M9DIM2"/>
<keyword evidence="1" id="KW-0813">Transport</keyword>
<dbReference type="PATRIC" id="fig|33935.3.peg.4998"/>
<accession>A0A0M9DIM2</accession>
<dbReference type="CDD" id="cd03230">
    <property type="entry name" value="ABC_DR_subfamily_A"/>
    <property type="match status" value="1"/>
</dbReference>
<evidence type="ECO:0000256" key="1">
    <source>
        <dbReference type="ARBA" id="ARBA00022448"/>
    </source>
</evidence>
<dbReference type="OrthoDB" id="2353216at2"/>
<dbReference type="InterPro" id="IPR003439">
    <property type="entry name" value="ABC_transporter-like_ATP-bd"/>
</dbReference>
<dbReference type="Proteomes" id="UP000037977">
    <property type="component" value="Unassembled WGS sequence"/>
</dbReference>
<comment type="caution">
    <text evidence="5">The sequence shown here is derived from an EMBL/GenBank/DDBJ whole genome shotgun (WGS) entry which is preliminary data.</text>
</comment>
<dbReference type="PANTHER" id="PTHR42939">
    <property type="entry name" value="ABC TRANSPORTER ATP-BINDING PROTEIN ALBC-RELATED"/>
    <property type="match status" value="1"/>
</dbReference>
<keyword evidence="6" id="KW-1185">Reference proteome</keyword>
<dbReference type="RefSeq" id="WP_053995726.1">
    <property type="nucleotide sequence ID" value="NZ_CP065643.1"/>
</dbReference>
<gene>
    <name evidence="5" type="ORF">ADM90_14840</name>
</gene>
<dbReference type="PANTHER" id="PTHR42939:SF1">
    <property type="entry name" value="ABC TRANSPORTER ATP-BINDING PROTEIN ALBC-RELATED"/>
    <property type="match status" value="1"/>
</dbReference>
<keyword evidence="2" id="KW-0547">Nucleotide-binding</keyword>
<name>A0A0M9DIM2_9BACI</name>
<evidence type="ECO:0000313" key="6">
    <source>
        <dbReference type="Proteomes" id="UP000037977"/>
    </source>
</evidence>
<organism evidence="5 6">
    <name type="scientific">Lysinibacillus macroides</name>
    <dbReference type="NCBI Taxonomy" id="33935"/>
    <lineage>
        <taxon>Bacteria</taxon>
        <taxon>Bacillati</taxon>
        <taxon>Bacillota</taxon>
        <taxon>Bacilli</taxon>
        <taxon>Bacillales</taxon>
        <taxon>Bacillaceae</taxon>
        <taxon>Lysinibacillus</taxon>
    </lineage>
</organism>